<dbReference type="InterPro" id="IPR002347">
    <property type="entry name" value="SDR_fam"/>
</dbReference>
<dbReference type="PRINTS" id="PR00081">
    <property type="entry name" value="GDHRDH"/>
</dbReference>
<name>A0A078HHD1_BRANA</name>
<dbReference type="AlphaFoldDB" id="A0A078HHD1"/>
<keyword evidence="4" id="KW-0934">Plastid</keyword>
<dbReference type="InterPro" id="IPR036291">
    <property type="entry name" value="NAD(P)-bd_dom_sf"/>
</dbReference>
<accession>A0A078HHD1</accession>
<keyword evidence="3" id="KW-0150">Chloroplast</keyword>
<evidence type="ECO:0000256" key="3">
    <source>
        <dbReference type="ARBA" id="ARBA00022528"/>
    </source>
</evidence>
<keyword evidence="5" id="KW-0560">Oxidoreductase</keyword>
<dbReference type="EMBL" id="LK032407">
    <property type="protein sequence ID" value="CDY37755.1"/>
    <property type="molecule type" value="Genomic_DNA"/>
</dbReference>
<dbReference type="GO" id="GO:0009507">
    <property type="term" value="C:chloroplast"/>
    <property type="evidence" value="ECO:0007669"/>
    <property type="project" value="UniProtKB-SubCell"/>
</dbReference>
<comment type="subcellular location">
    <subcellularLocation>
        <location evidence="1">Plastid</location>
        <location evidence="1">Chloroplast</location>
    </subcellularLocation>
</comment>
<dbReference type="Gramene" id="CDY37755">
    <property type="protein sequence ID" value="CDY37755"/>
    <property type="gene ID" value="GSBRNA2T00064666001"/>
</dbReference>
<dbReference type="Gene3D" id="3.40.50.720">
    <property type="entry name" value="NAD(P)-binding Rossmann-like Domain"/>
    <property type="match status" value="1"/>
</dbReference>
<dbReference type="GO" id="GO:0016491">
    <property type="term" value="F:oxidoreductase activity"/>
    <property type="evidence" value="ECO:0007669"/>
    <property type="project" value="UniProtKB-KW"/>
</dbReference>
<dbReference type="SUPFAM" id="SSF51735">
    <property type="entry name" value="NAD(P)-binding Rossmann-fold domains"/>
    <property type="match status" value="1"/>
</dbReference>
<proteinExistence type="inferred from homology"/>
<evidence type="ECO:0000313" key="6">
    <source>
        <dbReference type="EMBL" id="CDY37755.1"/>
    </source>
</evidence>
<reference evidence="6 7" key="1">
    <citation type="journal article" date="2014" name="Science">
        <title>Plant genetics. Early allopolyploid evolution in the post-Neolithic Brassica napus oilseed genome.</title>
        <authorList>
            <person name="Chalhoub B."/>
            <person name="Denoeud F."/>
            <person name="Liu S."/>
            <person name="Parkin I.A."/>
            <person name="Tang H."/>
            <person name="Wang X."/>
            <person name="Chiquet J."/>
            <person name="Belcram H."/>
            <person name="Tong C."/>
            <person name="Samans B."/>
            <person name="Correa M."/>
            <person name="Da Silva C."/>
            <person name="Just J."/>
            <person name="Falentin C."/>
            <person name="Koh C.S."/>
            <person name="Le Clainche I."/>
            <person name="Bernard M."/>
            <person name="Bento P."/>
            <person name="Noel B."/>
            <person name="Labadie K."/>
            <person name="Alberti A."/>
            <person name="Charles M."/>
            <person name="Arnaud D."/>
            <person name="Guo H."/>
            <person name="Daviaud C."/>
            <person name="Alamery S."/>
            <person name="Jabbari K."/>
            <person name="Zhao M."/>
            <person name="Edger P.P."/>
            <person name="Chelaifa H."/>
            <person name="Tack D."/>
            <person name="Lassalle G."/>
            <person name="Mestiri I."/>
            <person name="Schnel N."/>
            <person name="Le Paslier M.C."/>
            <person name="Fan G."/>
            <person name="Renault V."/>
            <person name="Bayer P.E."/>
            <person name="Golicz A.A."/>
            <person name="Manoli S."/>
            <person name="Lee T.H."/>
            <person name="Thi V.H."/>
            <person name="Chalabi S."/>
            <person name="Hu Q."/>
            <person name="Fan C."/>
            <person name="Tollenaere R."/>
            <person name="Lu Y."/>
            <person name="Battail C."/>
            <person name="Shen J."/>
            <person name="Sidebottom C.H."/>
            <person name="Wang X."/>
            <person name="Canaguier A."/>
            <person name="Chauveau A."/>
            <person name="Berard A."/>
            <person name="Deniot G."/>
            <person name="Guan M."/>
            <person name="Liu Z."/>
            <person name="Sun F."/>
            <person name="Lim Y.P."/>
            <person name="Lyons E."/>
            <person name="Town C.D."/>
            <person name="Bancroft I."/>
            <person name="Wang X."/>
            <person name="Meng J."/>
            <person name="Ma J."/>
            <person name="Pires J.C."/>
            <person name="King G.J."/>
            <person name="Brunel D."/>
            <person name="Delourme R."/>
            <person name="Renard M."/>
            <person name="Aury J.M."/>
            <person name="Adams K.L."/>
            <person name="Batley J."/>
            <person name="Snowdon R.J."/>
            <person name="Tost J."/>
            <person name="Edwards D."/>
            <person name="Zhou Y."/>
            <person name="Hua W."/>
            <person name="Sharpe A.G."/>
            <person name="Paterson A.H."/>
            <person name="Guan C."/>
            <person name="Wincker P."/>
        </authorList>
    </citation>
    <scope>NUCLEOTIDE SEQUENCE [LARGE SCALE GENOMIC DNA]</scope>
    <source>
        <strain evidence="7">cv. Darmor-bzh</strain>
    </source>
</reference>
<protein>
    <submittedName>
        <fullName evidence="6">BnaA10g05660D protein</fullName>
    </submittedName>
</protein>
<dbReference type="PANTHER" id="PTHR24320:SF198">
    <property type="entry name" value="NAD(P)-BINDING ROSSMANN-FOLD SUPERFAMILY PROTEIN"/>
    <property type="match status" value="1"/>
</dbReference>
<evidence type="ECO:0000256" key="5">
    <source>
        <dbReference type="ARBA" id="ARBA00023002"/>
    </source>
</evidence>
<evidence type="ECO:0000256" key="1">
    <source>
        <dbReference type="ARBA" id="ARBA00004229"/>
    </source>
</evidence>
<organism evidence="6 7">
    <name type="scientific">Brassica napus</name>
    <name type="common">Rape</name>
    <dbReference type="NCBI Taxonomy" id="3708"/>
    <lineage>
        <taxon>Eukaryota</taxon>
        <taxon>Viridiplantae</taxon>
        <taxon>Streptophyta</taxon>
        <taxon>Embryophyta</taxon>
        <taxon>Tracheophyta</taxon>
        <taxon>Spermatophyta</taxon>
        <taxon>Magnoliopsida</taxon>
        <taxon>eudicotyledons</taxon>
        <taxon>Gunneridae</taxon>
        <taxon>Pentapetalae</taxon>
        <taxon>rosids</taxon>
        <taxon>malvids</taxon>
        <taxon>Brassicales</taxon>
        <taxon>Brassicaceae</taxon>
        <taxon>Brassiceae</taxon>
        <taxon>Brassica</taxon>
    </lineage>
</organism>
<dbReference type="OMA" id="DSTHHQR"/>
<sequence length="623" mass="68696">MEGSPYRKFFISWKGARFQGPNSGFLLAGTWSVPLSGTRGSGSCLEAGENDTGVFFPNSSHTSSGGIVRDLEVQIGDALVPVDFCWAFLSTIGAKCNMQTNQLFLTLIDPHVHYNPIPVKNPHTSSRRIDDPGLIAAGHCGAEYRTKYSASIETHTATSVDSAHRKSIDMAKVESVDSTHHQRVTNESYEIAGGVDNHFNLENTPLTVIELGDSTRRRNNLFRTHVLPISKISKNNKHYNRTTTKRPNGFGSRSTAEQVTQHCFLPYSHLTAIITGGTSGIGAETTRVLAKRGVRVVMAVRDMKKAEIVKERIVRESPEADIVLLEIDLSSLSSVARFCSQFLSQDLPLNIIMYYPNHIPIDHPSFHYSSQSMLNSGVLNRCVTEKVSQLCHARPLSQPVDPSRSNGRNNAGIFSPNLEFSEEKIELTFATNFLGRHYLLTEMLIKKMIDTAKKSGIEGRVINLTSVIHSWVKPDCFSFPELLHPIKYNGTKAYAQSKLATILHAKALSRRLKDRNANVTINAVHPGIVKTGIIRAHKGLLTDSLFLIASKLLKSVSQGAATTCYVALSNETKRISGKYFADSNETNCSDLANDVSLALKLCTNSHTLIHDYLHLSLPNLSLL</sequence>
<dbReference type="Proteomes" id="UP000028999">
    <property type="component" value="Unassembled WGS sequence"/>
</dbReference>
<dbReference type="STRING" id="3708.A0A078HHD1"/>
<dbReference type="PANTHER" id="PTHR24320">
    <property type="entry name" value="RETINOL DEHYDROGENASE"/>
    <property type="match status" value="1"/>
</dbReference>
<gene>
    <name evidence="6" type="primary">BnaA10g05660D</name>
    <name evidence="6" type="ORF">GSBRNA2T00064666001</name>
</gene>
<comment type="similarity">
    <text evidence="2">Belongs to the short-chain dehydrogenases/reductases (SDR) family.</text>
</comment>
<dbReference type="Pfam" id="PF00106">
    <property type="entry name" value="adh_short"/>
    <property type="match status" value="1"/>
</dbReference>
<evidence type="ECO:0000256" key="2">
    <source>
        <dbReference type="ARBA" id="ARBA00006484"/>
    </source>
</evidence>
<evidence type="ECO:0000256" key="4">
    <source>
        <dbReference type="ARBA" id="ARBA00022640"/>
    </source>
</evidence>
<evidence type="ECO:0000313" key="7">
    <source>
        <dbReference type="Proteomes" id="UP000028999"/>
    </source>
</evidence>
<dbReference type="PaxDb" id="3708-A0A078HHD1"/>
<keyword evidence="7" id="KW-1185">Reference proteome</keyword>